<evidence type="ECO:0000313" key="5">
    <source>
        <dbReference type="Proteomes" id="UP000564407"/>
    </source>
</evidence>
<gene>
    <name evidence="4" type="primary">Avd_4</name>
    <name evidence="4" type="ORF">MALELE_R15543</name>
</gene>
<keyword evidence="5" id="KW-1185">Reference proteome</keyword>
<dbReference type="Proteomes" id="UP000564407">
    <property type="component" value="Unassembled WGS sequence"/>
</dbReference>
<dbReference type="Pfam" id="PF01382">
    <property type="entry name" value="Avidin"/>
    <property type="match status" value="1"/>
</dbReference>
<dbReference type="PANTHER" id="PTHR34399">
    <property type="entry name" value="AVIDIN-RELATED"/>
    <property type="match status" value="1"/>
</dbReference>
<evidence type="ECO:0000256" key="1">
    <source>
        <dbReference type="ARBA" id="ARBA00004613"/>
    </source>
</evidence>
<dbReference type="PROSITE" id="PS51326">
    <property type="entry name" value="AVIDIN_2"/>
    <property type="match status" value="1"/>
</dbReference>
<dbReference type="SUPFAM" id="SSF50876">
    <property type="entry name" value="Avidin/streptavidin"/>
    <property type="match status" value="1"/>
</dbReference>
<dbReference type="GO" id="GO:0009374">
    <property type="term" value="F:biotin binding"/>
    <property type="evidence" value="ECO:0007669"/>
    <property type="project" value="InterPro"/>
</dbReference>
<accession>A0A7K6GBJ3</accession>
<keyword evidence="3" id="KW-0732">Signal</keyword>
<dbReference type="Gene3D" id="2.40.128.30">
    <property type="entry name" value="Avidin-like"/>
    <property type="match status" value="1"/>
</dbReference>
<organism evidence="4 5">
    <name type="scientific">Malurus elegans</name>
    <name type="common">Red-winged fairywren</name>
    <dbReference type="NCBI Taxonomy" id="720584"/>
    <lineage>
        <taxon>Eukaryota</taxon>
        <taxon>Metazoa</taxon>
        <taxon>Chordata</taxon>
        <taxon>Craniata</taxon>
        <taxon>Vertebrata</taxon>
        <taxon>Euteleostomi</taxon>
        <taxon>Archelosauria</taxon>
        <taxon>Archosauria</taxon>
        <taxon>Dinosauria</taxon>
        <taxon>Saurischia</taxon>
        <taxon>Theropoda</taxon>
        <taxon>Coelurosauria</taxon>
        <taxon>Aves</taxon>
        <taxon>Neognathae</taxon>
        <taxon>Neoaves</taxon>
        <taxon>Telluraves</taxon>
        <taxon>Australaves</taxon>
        <taxon>Passeriformes</taxon>
        <taxon>Meliphagoidea</taxon>
        <taxon>Maluridae</taxon>
        <taxon>Malurus</taxon>
    </lineage>
</organism>
<proteinExistence type="predicted"/>
<dbReference type="InterPro" id="IPR036896">
    <property type="entry name" value="Avidin-like_sf"/>
</dbReference>
<evidence type="ECO:0000256" key="2">
    <source>
        <dbReference type="ARBA" id="ARBA00022525"/>
    </source>
</evidence>
<keyword evidence="2" id="KW-0964">Secreted</keyword>
<protein>
    <submittedName>
        <fullName evidence="4">AVID protein</fullName>
    </submittedName>
</protein>
<reference evidence="4 5" key="1">
    <citation type="submission" date="2019-09" db="EMBL/GenBank/DDBJ databases">
        <title>Bird 10,000 Genomes (B10K) Project - Family phase.</title>
        <authorList>
            <person name="Zhang G."/>
        </authorList>
    </citation>
    <scope>NUCLEOTIDE SEQUENCE [LARGE SCALE GENOMIC DNA]</scope>
    <source>
        <strain evidence="4">B10K-DU-029-44</strain>
        <tissue evidence="4">Heart</tissue>
    </source>
</reference>
<name>A0A7K6GBJ3_9PASS</name>
<evidence type="ECO:0000256" key="3">
    <source>
        <dbReference type="ARBA" id="ARBA00022729"/>
    </source>
</evidence>
<feature type="non-terminal residue" evidence="4">
    <location>
        <position position="1"/>
    </location>
</feature>
<dbReference type="InterPro" id="IPR051764">
    <property type="entry name" value="Avidin/Streptavidin-rel"/>
</dbReference>
<dbReference type="AlphaFoldDB" id="A0A7K6GBJ3"/>
<sequence>CGTSAEFPHLQCILTGTWQNDLGSNMTIKIMDANGDFFGIYQTAVSATTRRIEDSAMLGSQ</sequence>
<comment type="caution">
    <text evidence="4">The sequence shown here is derived from an EMBL/GenBank/DDBJ whole genome shotgun (WGS) entry which is preliminary data.</text>
</comment>
<comment type="subcellular location">
    <subcellularLocation>
        <location evidence="1">Secreted</location>
    </subcellularLocation>
</comment>
<feature type="non-terminal residue" evidence="4">
    <location>
        <position position="61"/>
    </location>
</feature>
<dbReference type="PANTHER" id="PTHR34399:SF3">
    <property type="entry name" value="AVID PROTEIN-RELATED"/>
    <property type="match status" value="1"/>
</dbReference>
<dbReference type="InterPro" id="IPR005468">
    <property type="entry name" value="Avidin/str"/>
</dbReference>
<dbReference type="GO" id="GO:0005576">
    <property type="term" value="C:extracellular region"/>
    <property type="evidence" value="ECO:0007669"/>
    <property type="project" value="UniProtKB-SubCell"/>
</dbReference>
<evidence type="ECO:0000313" key="4">
    <source>
        <dbReference type="EMBL" id="NWV60627.1"/>
    </source>
</evidence>
<dbReference type="EMBL" id="VZRP01003441">
    <property type="protein sequence ID" value="NWV60627.1"/>
    <property type="molecule type" value="Genomic_DNA"/>
</dbReference>